<evidence type="ECO:0000313" key="1">
    <source>
        <dbReference type="EMBL" id="MBM7621563.1"/>
    </source>
</evidence>
<keyword evidence="2" id="KW-1185">Reference proteome</keyword>
<name>A0ABS2P4D1_9BACI</name>
<organism evidence="1 2">
    <name type="scientific">Sutcliffiella tianshenii</name>
    <dbReference type="NCBI Taxonomy" id="1463404"/>
    <lineage>
        <taxon>Bacteria</taxon>
        <taxon>Bacillati</taxon>
        <taxon>Bacillota</taxon>
        <taxon>Bacilli</taxon>
        <taxon>Bacillales</taxon>
        <taxon>Bacillaceae</taxon>
        <taxon>Sutcliffiella</taxon>
    </lineage>
</organism>
<dbReference type="Proteomes" id="UP000737402">
    <property type="component" value="Unassembled WGS sequence"/>
</dbReference>
<evidence type="ECO:0000313" key="2">
    <source>
        <dbReference type="Proteomes" id="UP000737402"/>
    </source>
</evidence>
<accession>A0ABS2P4D1</accession>
<reference evidence="1 2" key="1">
    <citation type="submission" date="2021-01" db="EMBL/GenBank/DDBJ databases">
        <title>Genomic Encyclopedia of Type Strains, Phase IV (KMG-IV): sequencing the most valuable type-strain genomes for metagenomic binning, comparative biology and taxonomic classification.</title>
        <authorList>
            <person name="Goeker M."/>
        </authorList>
    </citation>
    <scope>NUCLEOTIDE SEQUENCE [LARGE SCALE GENOMIC DNA]</scope>
    <source>
        <strain evidence="1 2">DSM 25879</strain>
    </source>
</reference>
<proteinExistence type="predicted"/>
<dbReference type="EMBL" id="JAFBED010000008">
    <property type="protein sequence ID" value="MBM7621563.1"/>
    <property type="molecule type" value="Genomic_DNA"/>
</dbReference>
<gene>
    <name evidence="1" type="ORF">JOC95_003452</name>
</gene>
<evidence type="ECO:0008006" key="3">
    <source>
        <dbReference type="Google" id="ProtNLM"/>
    </source>
</evidence>
<protein>
    <recommendedName>
        <fullName evidence="3">Septum formation initiator</fullName>
    </recommendedName>
</protein>
<comment type="caution">
    <text evidence="1">The sequence shown here is derived from an EMBL/GenBank/DDBJ whole genome shotgun (WGS) entry which is preliminary data.</text>
</comment>
<dbReference type="RefSeq" id="WP_204418338.1">
    <property type="nucleotide sequence ID" value="NZ_JAFBED010000008.1"/>
</dbReference>
<sequence length="92" mass="11109">MRTPLKYILSLLLLASILYGALAALTYNTIQIKIEKLDVLEQELMEKEKQGEVSYSFKQNYKKEYDTYMHLQTRLQSFWMKWIFDFPEYKTP</sequence>